<dbReference type="AlphaFoldDB" id="A0A250X963"/>
<dbReference type="GO" id="GO:0005525">
    <property type="term" value="F:GTP binding"/>
    <property type="evidence" value="ECO:0007669"/>
    <property type="project" value="UniProtKB-KW"/>
</dbReference>
<evidence type="ECO:0000256" key="7">
    <source>
        <dbReference type="ARBA" id="ARBA00022787"/>
    </source>
</evidence>
<evidence type="ECO:0000256" key="4">
    <source>
        <dbReference type="ARBA" id="ARBA00022723"/>
    </source>
</evidence>
<keyword evidence="4" id="KW-0479">Metal-binding</keyword>
<dbReference type="InterPro" id="IPR013567">
    <property type="entry name" value="EF_hand_assoc_2"/>
</dbReference>
<dbReference type="InterPro" id="IPR001806">
    <property type="entry name" value="Small_GTPase"/>
</dbReference>
<keyword evidence="10 15" id="KW-1133">Transmembrane helix</keyword>
<keyword evidence="7" id="KW-1000">Mitochondrion outer membrane</keyword>
<dbReference type="SMART" id="SM00175">
    <property type="entry name" value="RAB"/>
    <property type="match status" value="1"/>
</dbReference>
<evidence type="ECO:0000256" key="9">
    <source>
        <dbReference type="ARBA" id="ARBA00022837"/>
    </source>
</evidence>
<evidence type="ECO:0000259" key="16">
    <source>
        <dbReference type="Pfam" id="PF08356"/>
    </source>
</evidence>
<evidence type="ECO:0000256" key="10">
    <source>
        <dbReference type="ARBA" id="ARBA00022989"/>
    </source>
</evidence>
<evidence type="ECO:0000256" key="1">
    <source>
        <dbReference type="ARBA" id="ARBA00004200"/>
    </source>
</evidence>
<gene>
    <name evidence="17" type="ORF">CEUSTIGMA_g7047.t1</name>
</gene>
<dbReference type="InterPro" id="IPR018247">
    <property type="entry name" value="EF_Hand_1_Ca_BS"/>
</dbReference>
<dbReference type="SUPFAM" id="SSF47473">
    <property type="entry name" value="EF-hand"/>
    <property type="match status" value="1"/>
</dbReference>
<dbReference type="EMBL" id="BEGY01000044">
    <property type="protein sequence ID" value="GAX79606.1"/>
    <property type="molecule type" value="Genomic_DNA"/>
</dbReference>
<dbReference type="InterPro" id="IPR027417">
    <property type="entry name" value="P-loop_NTPase"/>
</dbReference>
<dbReference type="SMART" id="SM00174">
    <property type="entry name" value="RHO"/>
    <property type="match status" value="1"/>
</dbReference>
<keyword evidence="18" id="KW-1185">Reference proteome</keyword>
<feature type="region of interest" description="Disordered" evidence="14">
    <location>
        <begin position="453"/>
        <end position="475"/>
    </location>
</feature>
<keyword evidence="5" id="KW-0677">Repeat</keyword>
<comment type="subcellular location">
    <subcellularLocation>
        <location evidence="1">Mitochondrion outer membrane</location>
        <topology evidence="1">Single-pass type IV membrane protein</topology>
    </subcellularLocation>
</comment>
<sequence length="784" mass="84930">MGIENNRYVRVAVIGDSGTGKTSLISTAANDTFDVRPPPVLPPVRLPPEFSPDHVAMLLTDTSSSPEDATALDLSVQSADAVVICFDALRHATLDSIRTYWYPRVQQLKPDVPVILACCKADLLEGAPEGREVQLIRERVEQAVQDLPHVEVCLNCSSRTLRMVTDVFHYALKSVLYPLQPLYDRIGKRLKLLCLRALKRIFIMCDTNQDGSLSDTELNTFQQICFNLPLTNEELQNVKQVVQAKMPKGVDEGGLTLEGFLFLQVLFIERGRLESTWAVLRKFGYNDELKLRDEILDRVNWNLPVDQVYELSDVAAEFLTHKFFSYSSDGLLTPGQYAELCGTIPQQGDSWDHQLAVHCAMEGGVPLESFLLKWHYKMAVDPRTAVTHLLYLGFGGPSGSGAQALLAKATRRRPDRKADMFTKRVIHCYVFGPRGCGKSSLVWASAGKSSDDMKHSIATRSGGHNRAASVSQMSGEDGRDRVLIMTEVPEDVVSEFVLLSQISGSATSSGSQAAAQPTAMPDLARCDVAAFLFDSSSSDSFRLARSMMESISTAAGDSLPCVMVSCKDDLGMAQALEDVVKASCAELVVPLPVPVSVETGGEAVLGALRRIVAVAVKPEGHHVPFTAARKAKKRLMRNLYTLGLSLTALAGGSLIVYSVYSLFNKPSTSSAADQSTSTATSSSKPAAGLCSSTSTGWMNTHDRSKGSGASQTITTTLSNNASETSSAGRNVVTAAAEDGFQQVAGMNSAVPGLMKAWFSSVSEPTLRFSSDFFTWFSDKKQPVS</sequence>
<evidence type="ECO:0000256" key="12">
    <source>
        <dbReference type="ARBA" id="ARBA00023134"/>
    </source>
</evidence>
<dbReference type="Gene3D" id="1.10.238.10">
    <property type="entry name" value="EF-hand"/>
    <property type="match status" value="2"/>
</dbReference>
<dbReference type="GO" id="GO:0003924">
    <property type="term" value="F:GTPase activity"/>
    <property type="evidence" value="ECO:0007669"/>
    <property type="project" value="InterPro"/>
</dbReference>
<dbReference type="Gene3D" id="3.40.50.300">
    <property type="entry name" value="P-loop containing nucleotide triphosphate hydrolases"/>
    <property type="match status" value="2"/>
</dbReference>
<proteinExistence type="inferred from homology"/>
<evidence type="ECO:0000256" key="2">
    <source>
        <dbReference type="ARBA" id="ARBA00007981"/>
    </source>
</evidence>
<dbReference type="PANTHER" id="PTHR46819:SF1">
    <property type="entry name" value="EF-HAND CALCIUM-BINDING DOMAIN-CONTAINING PROTEIN 7"/>
    <property type="match status" value="1"/>
</dbReference>
<reference evidence="17 18" key="1">
    <citation type="submission" date="2017-08" db="EMBL/GenBank/DDBJ databases">
        <title>Acidophilic green algal genome provides insights into adaptation to an acidic environment.</title>
        <authorList>
            <person name="Hirooka S."/>
            <person name="Hirose Y."/>
            <person name="Kanesaki Y."/>
            <person name="Higuchi S."/>
            <person name="Fujiwara T."/>
            <person name="Onuma R."/>
            <person name="Era A."/>
            <person name="Ohbayashi R."/>
            <person name="Uzuka A."/>
            <person name="Nozaki H."/>
            <person name="Yoshikawa H."/>
            <person name="Miyagishima S.Y."/>
        </authorList>
    </citation>
    <scope>NUCLEOTIDE SEQUENCE [LARGE SCALE GENOMIC DNA]</scope>
    <source>
        <strain evidence="17 18">NIES-2499</strain>
    </source>
</reference>
<dbReference type="Pfam" id="PF00071">
    <property type="entry name" value="Ras"/>
    <property type="match status" value="1"/>
</dbReference>
<dbReference type="STRING" id="1157962.A0A250X963"/>
<feature type="compositionally biased region" description="Low complexity" evidence="14">
    <location>
        <begin position="669"/>
        <end position="687"/>
    </location>
</feature>
<keyword evidence="3 15" id="KW-0812">Transmembrane</keyword>
<dbReference type="Pfam" id="PF08356">
    <property type="entry name" value="EF_assoc_2"/>
    <property type="match status" value="1"/>
</dbReference>
<feature type="transmembrane region" description="Helical" evidence="15">
    <location>
        <begin position="639"/>
        <end position="660"/>
    </location>
</feature>
<comment type="similarity">
    <text evidence="2">Belongs to the mitochondrial Rho GTPase family.</text>
</comment>
<evidence type="ECO:0000256" key="8">
    <source>
        <dbReference type="ARBA" id="ARBA00022801"/>
    </source>
</evidence>
<dbReference type="PANTHER" id="PTHR46819">
    <property type="entry name" value="EF-HAND CALCIUM-BINDING DOMAIN-CONTAINING PROTEIN 7"/>
    <property type="match status" value="1"/>
</dbReference>
<evidence type="ECO:0000256" key="3">
    <source>
        <dbReference type="ARBA" id="ARBA00022692"/>
    </source>
</evidence>
<keyword evidence="9" id="KW-0106">Calcium</keyword>
<accession>A0A250X963</accession>
<comment type="caution">
    <text evidence="17">The sequence shown here is derived from an EMBL/GenBank/DDBJ whole genome shotgun (WGS) entry which is preliminary data.</text>
</comment>
<organism evidence="17 18">
    <name type="scientific">Chlamydomonas eustigma</name>
    <dbReference type="NCBI Taxonomy" id="1157962"/>
    <lineage>
        <taxon>Eukaryota</taxon>
        <taxon>Viridiplantae</taxon>
        <taxon>Chlorophyta</taxon>
        <taxon>core chlorophytes</taxon>
        <taxon>Chlorophyceae</taxon>
        <taxon>CS clade</taxon>
        <taxon>Chlamydomonadales</taxon>
        <taxon>Chlamydomonadaceae</taxon>
        <taxon>Chlamydomonas</taxon>
    </lineage>
</organism>
<dbReference type="InterPro" id="IPR052266">
    <property type="entry name" value="Miro-EF-hand_domain"/>
</dbReference>
<evidence type="ECO:0000256" key="15">
    <source>
        <dbReference type="SAM" id="Phobius"/>
    </source>
</evidence>
<dbReference type="GO" id="GO:0005741">
    <property type="term" value="C:mitochondrial outer membrane"/>
    <property type="evidence" value="ECO:0007669"/>
    <property type="project" value="UniProtKB-SubCell"/>
</dbReference>
<keyword evidence="6" id="KW-0547">Nucleotide-binding</keyword>
<keyword evidence="11" id="KW-0496">Mitochondrion</keyword>
<dbReference type="SUPFAM" id="SSF52540">
    <property type="entry name" value="P-loop containing nucleoside triphosphate hydrolases"/>
    <property type="match status" value="2"/>
</dbReference>
<evidence type="ECO:0000256" key="14">
    <source>
        <dbReference type="SAM" id="MobiDB-lite"/>
    </source>
</evidence>
<dbReference type="GO" id="GO:0046872">
    <property type="term" value="F:metal ion binding"/>
    <property type="evidence" value="ECO:0007669"/>
    <property type="project" value="UniProtKB-KW"/>
</dbReference>
<evidence type="ECO:0000313" key="18">
    <source>
        <dbReference type="Proteomes" id="UP000232323"/>
    </source>
</evidence>
<evidence type="ECO:0000256" key="11">
    <source>
        <dbReference type="ARBA" id="ARBA00023128"/>
    </source>
</evidence>
<feature type="domain" description="EF hand associated type-2" evidence="16">
    <location>
        <begin position="229"/>
        <end position="313"/>
    </location>
</feature>
<protein>
    <recommendedName>
        <fullName evidence="16">EF hand associated type-2 domain-containing protein</fullName>
    </recommendedName>
</protein>
<evidence type="ECO:0000256" key="13">
    <source>
        <dbReference type="ARBA" id="ARBA00023136"/>
    </source>
</evidence>
<dbReference type="PROSITE" id="PS00018">
    <property type="entry name" value="EF_HAND_1"/>
    <property type="match status" value="1"/>
</dbReference>
<dbReference type="OrthoDB" id="10020961at2759"/>
<name>A0A250X963_9CHLO</name>
<evidence type="ECO:0000256" key="5">
    <source>
        <dbReference type="ARBA" id="ARBA00022737"/>
    </source>
</evidence>
<evidence type="ECO:0000313" key="17">
    <source>
        <dbReference type="EMBL" id="GAX79606.1"/>
    </source>
</evidence>
<dbReference type="Proteomes" id="UP000232323">
    <property type="component" value="Unassembled WGS sequence"/>
</dbReference>
<dbReference type="PRINTS" id="PR00449">
    <property type="entry name" value="RASTRNSFRMNG"/>
</dbReference>
<dbReference type="InterPro" id="IPR011992">
    <property type="entry name" value="EF-hand-dom_pair"/>
</dbReference>
<feature type="region of interest" description="Disordered" evidence="14">
    <location>
        <begin position="669"/>
        <end position="712"/>
    </location>
</feature>
<keyword evidence="13 15" id="KW-0472">Membrane</keyword>
<dbReference type="FunFam" id="1.10.238.10:FF:000011">
    <property type="entry name" value="Mitochondrial Rho GTPase"/>
    <property type="match status" value="1"/>
</dbReference>
<evidence type="ECO:0000256" key="6">
    <source>
        <dbReference type="ARBA" id="ARBA00022741"/>
    </source>
</evidence>
<keyword evidence="12" id="KW-0342">GTP-binding</keyword>
<keyword evidence="8" id="KW-0378">Hydrolase</keyword>